<evidence type="ECO:0000313" key="1">
    <source>
        <dbReference type="EMBL" id="KAK3683221.1"/>
    </source>
</evidence>
<sequence>MRLKLNGPRPPGLSRATSSVSPEDTIKVAQQKLADVEMSGSDSSLSSEEDGLAAPPGMFPMPDQSKGKTQGRPVSAPPTDGDMEMTEAVSSLPRLRVQCDLGSSSQDDMVEEYDFRGEAEVEDQDHEHDTDYYKNPNGVITIEDSSDAEDVGSDAWAKNYRPWLEPGFGEAARKKWEGMYTQLVNWAMDSSSPSWEMTEAYMREKDKEMLRYMFSSRAEPFNTGLIYILRYLEDFPIPQWVIPQELAQEAHDRLLERTRWRGLGIRIYGDRRIPKLIPGSTQPFQRVGSQSMHMQAPPIMNRNMHMGQPTQSMPLGMQQSMPQHFSSRPMPNGMPQGPPNQMPYGMPPPPPGTVLRSQPHAQPVPTYPNGMPVYPQMGQSGPQGAMPTHYNGMMMHHQGSMYGPQTSQMPPRTTSNKGKGREKKMDLTPLDVTLTAPPPTPPYDKRPKPADRAATNTGRRNQRRQAEAEEFPWNRDLDFRTARANATWNDGIYDQETLDDMAATRSKNVPVIERIDRDENSRQREYNPYKRIRLERADDLGSSRNAKKKIEDGEDTAVGEKRKRIGRAKTGGAKKGDSATGDPYHSGSYCFATQDDEQKGKALGFDNPDEIRDAYHDGEVSLQACAQIKIIWNPGKRGITQDLEQAKFSIKDNLMTEQQLDDTPILVRRAAECIVDFCPDLLWREIVIRIVSEAGFGNKHIRDRMCHNGNYCDKATITKRIGAALGQKQQQSTAKSKQKKAEGEASTSAPVKVKGHGRNDDNYYRTNWDDYNTYTDWFGKRANNRYMTKIVGSKRKTFSGDADGSGAEEAHSNPPLKRKDSENVTSPAANMSSEDVTGAEAGSGSESEDDESNADAVSVQSDTILDQMDEE</sequence>
<protein>
    <submittedName>
        <fullName evidence="1">Uncharacterized protein</fullName>
    </submittedName>
</protein>
<name>A0ACC3MBH6_9PEZI</name>
<proteinExistence type="predicted"/>
<evidence type="ECO:0000313" key="2">
    <source>
        <dbReference type="Proteomes" id="UP001281147"/>
    </source>
</evidence>
<dbReference type="Proteomes" id="UP001281147">
    <property type="component" value="Unassembled WGS sequence"/>
</dbReference>
<dbReference type="EMBL" id="JAUTXU010000357">
    <property type="protein sequence ID" value="KAK3683221.1"/>
    <property type="molecule type" value="Genomic_DNA"/>
</dbReference>
<accession>A0ACC3MBH6</accession>
<reference evidence="1" key="1">
    <citation type="submission" date="2023-07" db="EMBL/GenBank/DDBJ databases">
        <title>Black Yeasts Isolated from many extreme environments.</title>
        <authorList>
            <person name="Coleine C."/>
            <person name="Stajich J.E."/>
            <person name="Selbmann L."/>
        </authorList>
    </citation>
    <scope>NUCLEOTIDE SEQUENCE</scope>
    <source>
        <strain evidence="1">CCFEE 5714</strain>
    </source>
</reference>
<organism evidence="1 2">
    <name type="scientific">Vermiconidia calcicola</name>
    <dbReference type="NCBI Taxonomy" id="1690605"/>
    <lineage>
        <taxon>Eukaryota</taxon>
        <taxon>Fungi</taxon>
        <taxon>Dikarya</taxon>
        <taxon>Ascomycota</taxon>
        <taxon>Pezizomycotina</taxon>
        <taxon>Dothideomycetes</taxon>
        <taxon>Dothideomycetidae</taxon>
        <taxon>Mycosphaerellales</taxon>
        <taxon>Extremaceae</taxon>
        <taxon>Vermiconidia</taxon>
    </lineage>
</organism>
<comment type="caution">
    <text evidence="1">The sequence shown here is derived from an EMBL/GenBank/DDBJ whole genome shotgun (WGS) entry which is preliminary data.</text>
</comment>
<keyword evidence="2" id="KW-1185">Reference proteome</keyword>
<gene>
    <name evidence="1" type="ORF">LTR37_020432</name>
</gene>